<keyword evidence="1" id="KW-0732">Signal</keyword>
<feature type="chain" id="PRO_5038339270" evidence="1">
    <location>
        <begin position="25"/>
        <end position="436"/>
    </location>
</feature>
<dbReference type="RefSeq" id="WP_190929797.1">
    <property type="nucleotide sequence ID" value="NZ_JACXJA010000027.1"/>
</dbReference>
<dbReference type="InterPro" id="IPR050490">
    <property type="entry name" value="Bact_solute-bd_prot1"/>
</dbReference>
<dbReference type="SUPFAM" id="SSF53850">
    <property type="entry name" value="Periplasmic binding protein-like II"/>
    <property type="match status" value="1"/>
</dbReference>
<dbReference type="Proteomes" id="UP000639396">
    <property type="component" value="Unassembled WGS sequence"/>
</dbReference>
<comment type="caution">
    <text evidence="2">The sequence shown here is derived from an EMBL/GenBank/DDBJ whole genome shotgun (WGS) entry which is preliminary data.</text>
</comment>
<dbReference type="InterPro" id="IPR006059">
    <property type="entry name" value="SBP"/>
</dbReference>
<dbReference type="PANTHER" id="PTHR43649:SF11">
    <property type="entry name" value="ABC TRANSPORTER SUBSTRATE-BINDING PROTEIN YESO-RELATED"/>
    <property type="match status" value="1"/>
</dbReference>
<name>A0A927CCP4_9BACL</name>
<proteinExistence type="predicted"/>
<keyword evidence="3" id="KW-1185">Reference proteome</keyword>
<evidence type="ECO:0000256" key="1">
    <source>
        <dbReference type="SAM" id="SignalP"/>
    </source>
</evidence>
<gene>
    <name evidence="2" type="ORF">IDH45_19500</name>
</gene>
<dbReference type="Pfam" id="PF13416">
    <property type="entry name" value="SBP_bac_8"/>
    <property type="match status" value="1"/>
</dbReference>
<reference evidence="2" key="1">
    <citation type="submission" date="2020-09" db="EMBL/GenBank/DDBJ databases">
        <title>A novel bacterium of genus Paenibacillus, isolated from South China Sea.</title>
        <authorList>
            <person name="Huang H."/>
            <person name="Mo K."/>
            <person name="Hu Y."/>
        </authorList>
    </citation>
    <scope>NUCLEOTIDE SEQUENCE</scope>
    <source>
        <strain evidence="2">IB182363</strain>
    </source>
</reference>
<evidence type="ECO:0000313" key="3">
    <source>
        <dbReference type="Proteomes" id="UP000639396"/>
    </source>
</evidence>
<sequence>MKRRSGRLLSTAGLSLLMGAVALTGCSNDTNNASGKTPDASGGTVELRVLWWGSQDRHDLTMKAIKLFEDKNPTIKVTPEYSGFDGYWDKLSVQVGGGSAPDVIQMSTAYINDYVNRQALLPLDGTVIKLSDIDESTLSTGKLNNKLYAIPAGINSQSYVYDPAMLAKAGVKLPEHMTWDDLAAAAKQVTEKLGKDVIGVTNDSGSPEMLQYFIRQKGMEFFKDGKLGFTTEALTEFFNYWEKLRKEGAASTPEQTASYFGAPLEKYPIVTGKTPFALLSSNQIGSISTLANRPLEMTFIPKASGGMDADFVSPSMYWSIYAKTKYPKEAALLMDFMLNDPEAGKILGANRGVPVSGKIREALKPQLNDLDKKQFDFVDKVTKVAKPINVIDPKGAGEVRQLLGTTSQEIQFGKKTPEQGAKEFMDKANAILDKMK</sequence>
<dbReference type="Gene3D" id="3.40.190.10">
    <property type="entry name" value="Periplasmic binding protein-like II"/>
    <property type="match status" value="2"/>
</dbReference>
<evidence type="ECO:0000313" key="2">
    <source>
        <dbReference type="EMBL" id="MBD2864172.1"/>
    </source>
</evidence>
<dbReference type="EMBL" id="JACXJA010000027">
    <property type="protein sequence ID" value="MBD2864172.1"/>
    <property type="molecule type" value="Genomic_DNA"/>
</dbReference>
<dbReference type="PANTHER" id="PTHR43649">
    <property type="entry name" value="ARABINOSE-BINDING PROTEIN-RELATED"/>
    <property type="match status" value="1"/>
</dbReference>
<dbReference type="PROSITE" id="PS51257">
    <property type="entry name" value="PROKAR_LIPOPROTEIN"/>
    <property type="match status" value="1"/>
</dbReference>
<feature type="signal peptide" evidence="1">
    <location>
        <begin position="1"/>
        <end position="24"/>
    </location>
</feature>
<accession>A0A927CCP4</accession>
<dbReference type="AlphaFoldDB" id="A0A927CCP4"/>
<organism evidence="2 3">
    <name type="scientific">Paenibacillus oceani</name>
    <dbReference type="NCBI Taxonomy" id="2772510"/>
    <lineage>
        <taxon>Bacteria</taxon>
        <taxon>Bacillati</taxon>
        <taxon>Bacillota</taxon>
        <taxon>Bacilli</taxon>
        <taxon>Bacillales</taxon>
        <taxon>Paenibacillaceae</taxon>
        <taxon>Paenibacillus</taxon>
    </lineage>
</organism>
<protein>
    <submittedName>
        <fullName evidence="2">Extracellular solute-binding protein</fullName>
    </submittedName>
</protein>